<organism evidence="2 3">
    <name type="scientific">Variovorax boronicumulans</name>
    <dbReference type="NCBI Taxonomy" id="436515"/>
    <lineage>
        <taxon>Bacteria</taxon>
        <taxon>Pseudomonadati</taxon>
        <taxon>Pseudomonadota</taxon>
        <taxon>Betaproteobacteria</taxon>
        <taxon>Burkholderiales</taxon>
        <taxon>Comamonadaceae</taxon>
        <taxon>Variovorax</taxon>
    </lineage>
</organism>
<feature type="region of interest" description="Disordered" evidence="1">
    <location>
        <begin position="45"/>
        <end position="96"/>
    </location>
</feature>
<protein>
    <submittedName>
        <fullName evidence="2">Uncharacterized protein</fullName>
    </submittedName>
</protein>
<dbReference type="AlphaFoldDB" id="A0AAW8CXG8"/>
<name>A0AAW8CXG8_9BURK</name>
<feature type="region of interest" description="Disordered" evidence="1">
    <location>
        <begin position="189"/>
        <end position="208"/>
    </location>
</feature>
<comment type="caution">
    <text evidence="2">The sequence shown here is derived from an EMBL/GenBank/DDBJ whole genome shotgun (WGS) entry which is preliminary data.</text>
</comment>
<feature type="compositionally biased region" description="Low complexity" evidence="1">
    <location>
        <begin position="45"/>
        <end position="70"/>
    </location>
</feature>
<dbReference type="RefSeq" id="WP_307684859.1">
    <property type="nucleotide sequence ID" value="NZ_JAUSRD010000004.1"/>
</dbReference>
<sequence length="208" mass="21486">MKKPVFSFKAAIKAAARKGALSVANLLPSAHWAFLGLGKKKAAAPPSASAAAASPAVAARPPVAKKTAPAATPPSPHGMADEDEETLGTGPMADARRRERARCEAIVCSPAGLKNPVLAKTIAFESRMARKEGIALLESAPLAATADSRNLARADRNPRIGVHPSERSMSQNTEAARMHGALAAEMARTNAARGRSVQAEAVERGSVA</sequence>
<evidence type="ECO:0000256" key="1">
    <source>
        <dbReference type="SAM" id="MobiDB-lite"/>
    </source>
</evidence>
<gene>
    <name evidence="2" type="ORF">J2W31_002339</name>
</gene>
<evidence type="ECO:0000313" key="3">
    <source>
        <dbReference type="Proteomes" id="UP001242045"/>
    </source>
</evidence>
<accession>A0AAW8CXG8</accession>
<evidence type="ECO:0000313" key="2">
    <source>
        <dbReference type="EMBL" id="MDP9893228.1"/>
    </source>
</evidence>
<dbReference type="EMBL" id="JAUSRD010000004">
    <property type="protein sequence ID" value="MDP9893228.1"/>
    <property type="molecule type" value="Genomic_DNA"/>
</dbReference>
<reference evidence="2" key="1">
    <citation type="submission" date="2023-07" db="EMBL/GenBank/DDBJ databases">
        <title>Sorghum-associated microbial communities from plants grown in Nebraska, USA.</title>
        <authorList>
            <person name="Schachtman D."/>
        </authorList>
    </citation>
    <scope>NUCLEOTIDE SEQUENCE</scope>
    <source>
        <strain evidence="2">DS3754</strain>
    </source>
</reference>
<dbReference type="Proteomes" id="UP001242045">
    <property type="component" value="Unassembled WGS sequence"/>
</dbReference>
<proteinExistence type="predicted"/>